<dbReference type="OMA" id="FERCCSW"/>
<evidence type="ECO:0000256" key="4">
    <source>
        <dbReference type="ARBA" id="ARBA00022729"/>
    </source>
</evidence>
<dbReference type="Proteomes" id="UP000240080">
    <property type="component" value="Chromosome 19"/>
</dbReference>
<keyword evidence="4" id="KW-0732">Signal</keyword>
<organism evidence="5 6">
    <name type="scientific">Pan paniscus</name>
    <name type="common">Pygmy chimpanzee</name>
    <name type="synonym">Bonobo</name>
    <dbReference type="NCBI Taxonomy" id="9597"/>
    <lineage>
        <taxon>Eukaryota</taxon>
        <taxon>Metazoa</taxon>
        <taxon>Chordata</taxon>
        <taxon>Craniata</taxon>
        <taxon>Vertebrata</taxon>
        <taxon>Euteleostomi</taxon>
        <taxon>Mammalia</taxon>
        <taxon>Eutheria</taxon>
        <taxon>Euarchontoglires</taxon>
        <taxon>Primates</taxon>
        <taxon>Haplorrhini</taxon>
        <taxon>Catarrhini</taxon>
        <taxon>Hominidae</taxon>
        <taxon>Pan</taxon>
    </lineage>
</organism>
<dbReference type="STRING" id="9597.ENSPPAP00000019242"/>
<evidence type="ECO:0000256" key="3">
    <source>
        <dbReference type="ARBA" id="ARBA00022525"/>
    </source>
</evidence>
<dbReference type="PANTHER" id="PTHR34827">
    <property type="entry name" value="INSULIN GROWTH FACTOR-LIKE FAMILY MEMBER 3-RELATED"/>
    <property type="match status" value="1"/>
</dbReference>
<reference evidence="5" key="2">
    <citation type="submission" date="2025-08" db="UniProtKB">
        <authorList>
            <consortium name="Ensembl"/>
        </authorList>
    </citation>
    <scope>IDENTIFICATION</scope>
</reference>
<dbReference type="GO" id="GO:0005102">
    <property type="term" value="F:signaling receptor binding"/>
    <property type="evidence" value="ECO:0007669"/>
    <property type="project" value="TreeGrafter"/>
</dbReference>
<comment type="subcellular location">
    <subcellularLocation>
        <location evidence="1">Secreted</location>
    </subcellularLocation>
</comment>
<dbReference type="Pfam" id="PF14653">
    <property type="entry name" value="IGFL"/>
    <property type="match status" value="1"/>
</dbReference>
<dbReference type="GeneTree" id="ENSGT00950000184557"/>
<dbReference type="Bgee" id="ENSPPAG00000032796">
    <property type="expression patterns" value="Expressed in prefrontal cortex"/>
</dbReference>
<protein>
    <submittedName>
        <fullName evidence="5">Uncharacterized protein</fullName>
    </submittedName>
</protein>
<reference evidence="5 6" key="1">
    <citation type="journal article" date="2012" name="Nature">
        <title>The bonobo genome compared with the chimpanzee and human genomes.</title>
        <authorList>
            <person name="Prufer K."/>
            <person name="Munch K."/>
            <person name="Hellmann I."/>
            <person name="Akagi K."/>
            <person name="Miller J.R."/>
            <person name="Walenz B."/>
            <person name="Koren S."/>
            <person name="Sutton G."/>
            <person name="Kodira C."/>
            <person name="Winer R."/>
            <person name="Knight J.R."/>
            <person name="Mullikin J.C."/>
            <person name="Meader S.J."/>
            <person name="Ponting C.P."/>
            <person name="Lunter G."/>
            <person name="Higashino S."/>
            <person name="Hobolth A."/>
            <person name="Dutheil J."/>
            <person name="Karakoc E."/>
            <person name="Alkan C."/>
            <person name="Sajjadian S."/>
            <person name="Catacchio C.R."/>
            <person name="Ventura M."/>
            <person name="Marques-Bonet T."/>
            <person name="Eichler E.E."/>
            <person name="Andre C."/>
            <person name="Atencia R."/>
            <person name="Mugisha L."/>
            <person name="Junhold J."/>
            <person name="Patterson N."/>
            <person name="Siebauer M."/>
            <person name="Good J.M."/>
            <person name="Fischer A."/>
            <person name="Ptak S.E."/>
            <person name="Lachmann M."/>
            <person name="Symer D.E."/>
            <person name="Mailund T."/>
            <person name="Schierup M.H."/>
            <person name="Andres A.M."/>
            <person name="Kelso J."/>
            <person name="Paabo S."/>
        </authorList>
    </citation>
    <scope>NUCLEOTIDE SEQUENCE [LARGE SCALE GENOMIC DNA]</scope>
</reference>
<evidence type="ECO:0000256" key="1">
    <source>
        <dbReference type="ARBA" id="ARBA00004613"/>
    </source>
</evidence>
<dbReference type="EMBL" id="AJFE02059315">
    <property type="status" value="NOT_ANNOTATED_CDS"/>
    <property type="molecule type" value="Genomic_DNA"/>
</dbReference>
<dbReference type="Ensembl" id="ENSPPAT00000041998.1">
    <property type="protein sequence ID" value="ENSPPAP00000019242.1"/>
    <property type="gene ID" value="ENSPPAG00000032796.1"/>
</dbReference>
<dbReference type="InterPro" id="IPR032744">
    <property type="entry name" value="IGFL"/>
</dbReference>
<proteinExistence type="inferred from homology"/>
<dbReference type="GO" id="GO:0005615">
    <property type="term" value="C:extracellular space"/>
    <property type="evidence" value="ECO:0007669"/>
    <property type="project" value="TreeGrafter"/>
</dbReference>
<evidence type="ECO:0000313" key="5">
    <source>
        <dbReference type="Ensembl" id="ENSPPAP00000019242.1"/>
    </source>
</evidence>
<reference evidence="5" key="3">
    <citation type="submission" date="2025-09" db="UniProtKB">
        <authorList>
            <consortium name="Ensembl"/>
        </authorList>
    </citation>
    <scope>IDENTIFICATION</scope>
</reference>
<dbReference type="AlphaFoldDB" id="A0A2R9APE4"/>
<keyword evidence="6" id="KW-1185">Reference proteome</keyword>
<evidence type="ECO:0000256" key="2">
    <source>
        <dbReference type="ARBA" id="ARBA00009529"/>
    </source>
</evidence>
<sequence>LCILRLLCSHGAPGDGPISAYLMLCQRHVGSGDKLYDPLRHCCYDSAVVPLGRTQKCGNCTFSVASRSAGPASLMVKTKGQKCSSALTSGDRLSR</sequence>
<evidence type="ECO:0000313" key="6">
    <source>
        <dbReference type="Proteomes" id="UP000240080"/>
    </source>
</evidence>
<accession>A0A2R9APE4</accession>
<comment type="similarity">
    <text evidence="2">Belongs to the IGFL family.</text>
</comment>
<name>A0A2R9APE4_PANPA</name>
<keyword evidence="3" id="KW-0964">Secreted</keyword>
<dbReference type="PANTHER" id="PTHR34827:SF2">
    <property type="entry name" value="INSULIN GROWTH FACTOR-LIKE FAMILY MEMBER 1"/>
    <property type="match status" value="1"/>
</dbReference>